<dbReference type="EMBL" id="DS547120">
    <property type="protein sequence ID" value="EDR04004.1"/>
    <property type="molecule type" value="Genomic_DNA"/>
</dbReference>
<dbReference type="GeneID" id="6080900"/>
<accession>B0DN68</accession>
<protein>
    <submittedName>
        <fullName evidence="1">Predicted protein</fullName>
    </submittedName>
</protein>
<proteinExistence type="predicted"/>
<dbReference type="Gene3D" id="3.80.10.10">
    <property type="entry name" value="Ribonuclease Inhibitor"/>
    <property type="match status" value="1"/>
</dbReference>
<dbReference type="InterPro" id="IPR032675">
    <property type="entry name" value="LRR_dom_sf"/>
</dbReference>
<dbReference type="Gene3D" id="1.20.1280.50">
    <property type="match status" value="1"/>
</dbReference>
<reference evidence="1 2" key="1">
    <citation type="journal article" date="2008" name="Nature">
        <title>The genome of Laccaria bicolor provides insights into mycorrhizal symbiosis.</title>
        <authorList>
            <person name="Martin F."/>
            <person name="Aerts A."/>
            <person name="Ahren D."/>
            <person name="Brun A."/>
            <person name="Danchin E.G.J."/>
            <person name="Duchaussoy F."/>
            <person name="Gibon J."/>
            <person name="Kohler A."/>
            <person name="Lindquist E."/>
            <person name="Pereda V."/>
            <person name="Salamov A."/>
            <person name="Shapiro H.J."/>
            <person name="Wuyts J."/>
            <person name="Blaudez D."/>
            <person name="Buee M."/>
            <person name="Brokstein P."/>
            <person name="Canbaeck B."/>
            <person name="Cohen D."/>
            <person name="Courty P.E."/>
            <person name="Coutinho P.M."/>
            <person name="Delaruelle C."/>
            <person name="Detter J.C."/>
            <person name="Deveau A."/>
            <person name="DiFazio S."/>
            <person name="Duplessis S."/>
            <person name="Fraissinet-Tachet L."/>
            <person name="Lucic E."/>
            <person name="Frey-Klett P."/>
            <person name="Fourrey C."/>
            <person name="Feussner I."/>
            <person name="Gay G."/>
            <person name="Grimwood J."/>
            <person name="Hoegger P.J."/>
            <person name="Jain P."/>
            <person name="Kilaru S."/>
            <person name="Labbe J."/>
            <person name="Lin Y.C."/>
            <person name="Legue V."/>
            <person name="Le Tacon F."/>
            <person name="Marmeisse R."/>
            <person name="Melayah D."/>
            <person name="Montanini B."/>
            <person name="Muratet M."/>
            <person name="Nehls U."/>
            <person name="Niculita-Hirzel H."/>
            <person name="Oudot-Le Secq M.P."/>
            <person name="Peter M."/>
            <person name="Quesneville H."/>
            <person name="Rajashekar B."/>
            <person name="Reich M."/>
            <person name="Rouhier N."/>
            <person name="Schmutz J."/>
            <person name="Yin T."/>
            <person name="Chalot M."/>
            <person name="Henrissat B."/>
            <person name="Kuees U."/>
            <person name="Lucas S."/>
            <person name="Van de Peer Y."/>
            <person name="Podila G.K."/>
            <person name="Polle A."/>
            <person name="Pukkila P.J."/>
            <person name="Richardson P.M."/>
            <person name="Rouze P."/>
            <person name="Sanders I.R."/>
            <person name="Stajich J.E."/>
            <person name="Tunlid A."/>
            <person name="Tuskan G."/>
            <person name="Grigoriev I.V."/>
        </authorList>
    </citation>
    <scope>NUCLEOTIDE SEQUENCE [LARGE SCALE GENOMIC DNA]</scope>
    <source>
        <strain evidence="2">S238N-H82 / ATCC MYA-4686</strain>
    </source>
</reference>
<keyword evidence="2" id="KW-1185">Reference proteome</keyword>
<dbReference type="SUPFAM" id="SSF52047">
    <property type="entry name" value="RNI-like"/>
    <property type="match status" value="1"/>
</dbReference>
<evidence type="ECO:0000313" key="2">
    <source>
        <dbReference type="Proteomes" id="UP000001194"/>
    </source>
</evidence>
<dbReference type="OrthoDB" id="3217549at2759"/>
<dbReference type="AlphaFoldDB" id="B0DN68"/>
<dbReference type="Proteomes" id="UP000001194">
    <property type="component" value="Unassembled WGS sequence"/>
</dbReference>
<evidence type="ECO:0000313" key="1">
    <source>
        <dbReference type="EMBL" id="EDR04004.1"/>
    </source>
</evidence>
<dbReference type="HOGENOM" id="CLU_018544_12_4_1"/>
<organism evidence="2">
    <name type="scientific">Laccaria bicolor (strain S238N-H82 / ATCC MYA-4686)</name>
    <name type="common">Bicoloured deceiver</name>
    <name type="synonym">Laccaria laccata var. bicolor</name>
    <dbReference type="NCBI Taxonomy" id="486041"/>
    <lineage>
        <taxon>Eukaryota</taxon>
        <taxon>Fungi</taxon>
        <taxon>Dikarya</taxon>
        <taxon>Basidiomycota</taxon>
        <taxon>Agaricomycotina</taxon>
        <taxon>Agaricomycetes</taxon>
        <taxon>Agaricomycetidae</taxon>
        <taxon>Agaricales</taxon>
        <taxon>Agaricineae</taxon>
        <taxon>Hydnangiaceae</taxon>
        <taxon>Laccaria</taxon>
    </lineage>
</organism>
<gene>
    <name evidence="1" type="ORF">LACBIDRAFT_330923</name>
</gene>
<name>B0DN68_LACBS</name>
<dbReference type="InParanoid" id="B0DN68"/>
<dbReference type="KEGG" id="lbc:LACBIDRAFT_330923"/>
<sequence length="431" mass="48884">MTPSQVQVHALPQSNIVVSFSGGQGISEALHPYQYESSSTLGLALEAYDASETPEAISINHLPLEIIAEIFLLCPRASLRRLQIERPSDPRGRRAPLLLCQVCRYWRKVALSLPLLWCSLSGTGPFTPHPALIELWLTRSRGLPLSLSLAAPVERRDTPEYHAHASKMIDLFSNEMYRWRTIAFTLNDNLARKFIATVDSKAQILEELELVFEQPSSTIVEVSALLPSLPKLRHLSWYGNLSAVSLRNIPFHRLTHIHMVSQNSAQDVVTCLSQCTAALEIQWDCVDCWDSPSVCGLSQTILPHLRSLYLKGAGDFAHILSRLTLPSLKYLHLETKSKAQNHELLEDFFHRSSCPLRQFILNDVYVYQESIVKYLTIPFLETIPDIRIYLGGLKGDVLRKMQEVKDSQDTPTFHRLQISYPECSWPAFTWK</sequence>
<dbReference type="RefSeq" id="XP_001885259.1">
    <property type="nucleotide sequence ID" value="XM_001885224.1"/>
</dbReference>